<organism evidence="3 4">
    <name type="scientific">Letharia columbiana</name>
    <dbReference type="NCBI Taxonomy" id="112416"/>
    <lineage>
        <taxon>Eukaryota</taxon>
        <taxon>Fungi</taxon>
        <taxon>Dikarya</taxon>
        <taxon>Ascomycota</taxon>
        <taxon>Pezizomycotina</taxon>
        <taxon>Lecanoromycetes</taxon>
        <taxon>OSLEUM clade</taxon>
        <taxon>Lecanoromycetidae</taxon>
        <taxon>Lecanorales</taxon>
        <taxon>Lecanorineae</taxon>
        <taxon>Parmeliaceae</taxon>
        <taxon>Letharia</taxon>
    </lineage>
</organism>
<dbReference type="OrthoDB" id="20772at2759"/>
<dbReference type="Pfam" id="PF10263">
    <property type="entry name" value="SprT-like"/>
    <property type="match status" value="1"/>
</dbReference>
<feature type="compositionally biased region" description="Basic and acidic residues" evidence="1">
    <location>
        <begin position="302"/>
        <end position="311"/>
    </location>
</feature>
<name>A0A8H6LA79_9LECA</name>
<dbReference type="PANTHER" id="PTHR23099:SF0">
    <property type="entry name" value="GERM CELL NUCLEAR ACIDIC PROTEIN"/>
    <property type="match status" value="1"/>
</dbReference>
<accession>A0A8H6LA79</accession>
<feature type="compositionally biased region" description="Polar residues" evidence="1">
    <location>
        <begin position="243"/>
        <end position="256"/>
    </location>
</feature>
<feature type="compositionally biased region" description="Polar residues" evidence="1">
    <location>
        <begin position="286"/>
        <end position="299"/>
    </location>
</feature>
<dbReference type="Pfam" id="PF17283">
    <property type="entry name" value="Zn_ribbon_SprT"/>
    <property type="match status" value="1"/>
</dbReference>
<evidence type="ECO:0000256" key="1">
    <source>
        <dbReference type="SAM" id="MobiDB-lite"/>
    </source>
</evidence>
<dbReference type="EMBL" id="JACCJC010000002">
    <property type="protein sequence ID" value="KAF6241236.1"/>
    <property type="molecule type" value="Genomic_DNA"/>
</dbReference>
<proteinExistence type="predicted"/>
<dbReference type="AlphaFoldDB" id="A0A8H6LA79"/>
<dbReference type="InterPro" id="IPR035240">
    <property type="entry name" value="SprT_Zn_ribbon"/>
</dbReference>
<dbReference type="GO" id="GO:0005634">
    <property type="term" value="C:nucleus"/>
    <property type="evidence" value="ECO:0007669"/>
    <property type="project" value="TreeGrafter"/>
</dbReference>
<feature type="region of interest" description="Disordered" evidence="1">
    <location>
        <begin position="201"/>
        <end position="336"/>
    </location>
</feature>
<dbReference type="PANTHER" id="PTHR23099">
    <property type="entry name" value="TRANSCRIPTIONAL REGULATOR"/>
    <property type="match status" value="1"/>
</dbReference>
<dbReference type="InterPro" id="IPR006640">
    <property type="entry name" value="SprT-like_domain"/>
</dbReference>
<protein>
    <recommendedName>
        <fullName evidence="2">SprT-like domain-containing protein</fullName>
    </recommendedName>
</protein>
<feature type="domain" description="SprT-like" evidence="2">
    <location>
        <begin position="422"/>
        <end position="593"/>
    </location>
</feature>
<dbReference type="GO" id="GO:0006950">
    <property type="term" value="P:response to stress"/>
    <property type="evidence" value="ECO:0007669"/>
    <property type="project" value="UniProtKB-ARBA"/>
</dbReference>
<feature type="compositionally biased region" description="Basic residues" evidence="1">
    <location>
        <begin position="213"/>
        <end position="225"/>
    </location>
</feature>
<dbReference type="Proteomes" id="UP000578531">
    <property type="component" value="Unassembled WGS sequence"/>
</dbReference>
<feature type="region of interest" description="Disordered" evidence="1">
    <location>
        <begin position="378"/>
        <end position="399"/>
    </location>
</feature>
<gene>
    <name evidence="3" type="ORF">HO173_001031</name>
</gene>
<evidence type="ECO:0000313" key="3">
    <source>
        <dbReference type="EMBL" id="KAF6241236.1"/>
    </source>
</evidence>
<dbReference type="SMART" id="SM00731">
    <property type="entry name" value="SprT"/>
    <property type="match status" value="1"/>
</dbReference>
<sequence length="685" mass="76341">MGETESKHNFSLPTGIPVTESVAEFEQGYNMARLNDPLDSDDELPELSTILRPQTDAIIRILAKTPKQEHRKMPSQTKATKTLANEDLLTERHIIAPSTFTKVSSTEPQSKKQRPLGHLKQAHVNSLLLPISDAIISNARSEDCRSIEAGDTVSNRASPWRLAKATADYSKLAQASANTSILNHHHDDSSTDLSGFIVPDSASDGESLLPRSLKMKKKKKSRTPKKISTANPQEPGFRESRRPQSNTLQPSGTTALISPEEKNSSGVCLESPPSNGPFGSELLEANPNQDGHLTSSPTEFRSPYESEDKHHPFTPPSSPSKSKLKSPSKRPCMPPSPYRPSIDAFWSQDLVNDWTEQYSPRKIVESPHKFRLPSMDKDEELSPAECPHKVPMKSPAKKDKKVIEQRKLFDEKKHELGTVFLAELDQTITNGQIASMAQSTGGVHIIWSKKLSSTAGRASWRREAIGSKNDDGYVSNTTHRHHASIELAEKVIDDEDRLINVIAHEYCHLANFMISGVKDSPHGKDFKEWARKCTNAFSHRAINVTTKHSYTIAYKYIWTCMSPTCGLEYKRHSKSIDPSKHSCGNCKGKLVQVQPAPRKGVGAGKRSGYQDFVKQENERVRLENPKAGFGEVMSILGKEFKERKRNEAERASGVRKHSALEKTSSSELDCLDFVVRKLDFLNLET</sequence>
<reference evidence="3 4" key="1">
    <citation type="journal article" date="2020" name="Genomics">
        <title>Complete, high-quality genomes from long-read metagenomic sequencing of two wolf lichen thalli reveals enigmatic genome architecture.</title>
        <authorList>
            <person name="McKenzie S.K."/>
            <person name="Walston R.F."/>
            <person name="Allen J.L."/>
        </authorList>
    </citation>
    <scope>NUCLEOTIDE SEQUENCE [LARGE SCALE GENOMIC DNA]</scope>
    <source>
        <strain evidence="3">WasteWater2</strain>
    </source>
</reference>
<evidence type="ECO:0000313" key="4">
    <source>
        <dbReference type="Proteomes" id="UP000578531"/>
    </source>
</evidence>
<comment type="caution">
    <text evidence="3">The sequence shown here is derived from an EMBL/GenBank/DDBJ whole genome shotgun (WGS) entry which is preliminary data.</text>
</comment>
<dbReference type="RefSeq" id="XP_037170484.1">
    <property type="nucleotide sequence ID" value="XM_037302977.1"/>
</dbReference>
<keyword evidence="4" id="KW-1185">Reference proteome</keyword>
<dbReference type="GeneID" id="59282709"/>
<evidence type="ECO:0000259" key="2">
    <source>
        <dbReference type="SMART" id="SM00731"/>
    </source>
</evidence>